<gene>
    <name evidence="2" type="primary">AVEN_103800_1</name>
    <name evidence="2" type="ORF">CDAR_118501</name>
</gene>
<evidence type="ECO:0000313" key="2">
    <source>
        <dbReference type="EMBL" id="GIY87657.1"/>
    </source>
</evidence>
<keyword evidence="3" id="KW-1185">Reference proteome</keyword>
<accession>A0AAV4WXZ4</accession>
<keyword evidence="1" id="KW-0812">Transmembrane</keyword>
<dbReference type="Proteomes" id="UP001054837">
    <property type="component" value="Unassembled WGS sequence"/>
</dbReference>
<keyword evidence="1" id="KW-0472">Membrane</keyword>
<proteinExistence type="predicted"/>
<dbReference type="AlphaFoldDB" id="A0AAV4WXZ4"/>
<keyword evidence="1" id="KW-1133">Transmembrane helix</keyword>
<evidence type="ECO:0000313" key="3">
    <source>
        <dbReference type="Proteomes" id="UP001054837"/>
    </source>
</evidence>
<feature type="transmembrane region" description="Helical" evidence="1">
    <location>
        <begin position="31"/>
        <end position="51"/>
    </location>
</feature>
<protein>
    <submittedName>
        <fullName evidence="2">Uncharacterized protein</fullName>
    </submittedName>
</protein>
<comment type="caution">
    <text evidence="2">The sequence shown here is derived from an EMBL/GenBank/DDBJ whole genome shotgun (WGS) entry which is preliminary data.</text>
</comment>
<organism evidence="2 3">
    <name type="scientific">Caerostris darwini</name>
    <dbReference type="NCBI Taxonomy" id="1538125"/>
    <lineage>
        <taxon>Eukaryota</taxon>
        <taxon>Metazoa</taxon>
        <taxon>Ecdysozoa</taxon>
        <taxon>Arthropoda</taxon>
        <taxon>Chelicerata</taxon>
        <taxon>Arachnida</taxon>
        <taxon>Araneae</taxon>
        <taxon>Araneomorphae</taxon>
        <taxon>Entelegynae</taxon>
        <taxon>Araneoidea</taxon>
        <taxon>Araneidae</taxon>
        <taxon>Caerostris</taxon>
    </lineage>
</organism>
<sequence length="137" mass="15772">MGGVHSEVQARTLQLNSKALFVHGTNHSQRFATVSLCVTFLGTLESLHLFFSGSKYRWKILLTNVTVKRLSETRWTAHYEAVTLCLSVLRGLSISLKNCAMLWKQSKPEKQLTYMTSRCLKYMASRFCAFCVYRMMF</sequence>
<reference evidence="2 3" key="1">
    <citation type="submission" date="2021-06" db="EMBL/GenBank/DDBJ databases">
        <title>Caerostris darwini draft genome.</title>
        <authorList>
            <person name="Kono N."/>
            <person name="Arakawa K."/>
        </authorList>
    </citation>
    <scope>NUCLEOTIDE SEQUENCE [LARGE SCALE GENOMIC DNA]</scope>
</reference>
<name>A0AAV4WXZ4_9ARAC</name>
<evidence type="ECO:0000256" key="1">
    <source>
        <dbReference type="SAM" id="Phobius"/>
    </source>
</evidence>
<dbReference type="EMBL" id="BPLQ01015363">
    <property type="protein sequence ID" value="GIY87657.1"/>
    <property type="molecule type" value="Genomic_DNA"/>
</dbReference>